<keyword evidence="5" id="KW-1185">Reference proteome</keyword>
<name>A0A498N4W4_LABRO</name>
<sequence>MVYTQALVFANGMSVRSEQENLAEDLSFLKHYRSDRETQKLKHCGRLMKAQSSSSLGSECSLEEEEGEDVCLQIDLSKRIEKCLYEAKGASLSCKELRLPRRMTARVAGDILRSSSDEPCGIRGALIHIFMESKGTLLKLGTVIPDQSLTPTFEVSVVLQPDLGGWPPLKILFGGGKVLSLRREYRLIKRKLYSSATPTVLEFY</sequence>
<proteinExistence type="inferred from homology"/>
<comment type="caution">
    <text evidence="4">The sequence shown here is derived from an EMBL/GenBank/DDBJ whole genome shotgun (WGS) entry which is preliminary data.</text>
</comment>
<evidence type="ECO:0000256" key="2">
    <source>
        <dbReference type="ARBA" id="ARBA00010670"/>
    </source>
</evidence>
<dbReference type="GO" id="GO:0005737">
    <property type="term" value="C:cytoplasm"/>
    <property type="evidence" value="ECO:0007669"/>
    <property type="project" value="UniProtKB-SubCell"/>
</dbReference>
<dbReference type="PANTHER" id="PTHR12478">
    <property type="entry name" value="DNA-DAMAGE-INDUCIBLE TRANSCRIPT 4 PROTEIN DDIT4"/>
    <property type="match status" value="1"/>
</dbReference>
<keyword evidence="3" id="KW-0963">Cytoplasm</keyword>
<gene>
    <name evidence="4" type="ORF">ROHU_018897</name>
</gene>
<dbReference type="EMBL" id="QBIY01011822">
    <property type="protein sequence ID" value="RXN29168.1"/>
    <property type="molecule type" value="Genomic_DNA"/>
</dbReference>
<dbReference type="InterPro" id="IPR038281">
    <property type="entry name" value="RTP801-like_C_sf"/>
</dbReference>
<reference evidence="4 5" key="1">
    <citation type="submission" date="2018-03" db="EMBL/GenBank/DDBJ databases">
        <title>Draft genome sequence of Rohu Carp (Labeo rohita).</title>
        <authorList>
            <person name="Das P."/>
            <person name="Kushwaha B."/>
            <person name="Joshi C.G."/>
            <person name="Kumar D."/>
            <person name="Nagpure N.S."/>
            <person name="Sahoo L."/>
            <person name="Das S.P."/>
            <person name="Bit A."/>
            <person name="Patnaik S."/>
            <person name="Meher P.K."/>
            <person name="Jayasankar P."/>
            <person name="Koringa P.G."/>
            <person name="Patel N.V."/>
            <person name="Hinsu A.T."/>
            <person name="Kumar R."/>
            <person name="Pandey M."/>
            <person name="Agarwal S."/>
            <person name="Srivastava S."/>
            <person name="Singh M."/>
            <person name="Iquebal M.A."/>
            <person name="Jaiswal S."/>
            <person name="Angadi U.B."/>
            <person name="Kumar N."/>
            <person name="Raza M."/>
            <person name="Shah T.M."/>
            <person name="Rai A."/>
            <person name="Jena J.K."/>
        </authorList>
    </citation>
    <scope>NUCLEOTIDE SEQUENCE [LARGE SCALE GENOMIC DNA]</scope>
    <source>
        <strain evidence="4">DASCIFA01</strain>
        <tissue evidence="4">Testis</tissue>
    </source>
</reference>
<protein>
    <submittedName>
        <fullName evidence="4">DNA damage-inducible transcript 4</fullName>
    </submittedName>
</protein>
<dbReference type="PANTHER" id="PTHR12478:SF18">
    <property type="entry name" value="REGULATED IN DEVELOPMENT AND DNA DAMAGE RESPONSE 2"/>
    <property type="match status" value="1"/>
</dbReference>
<evidence type="ECO:0000313" key="5">
    <source>
        <dbReference type="Proteomes" id="UP000290572"/>
    </source>
</evidence>
<accession>A0A498N4W4</accession>
<dbReference type="Pfam" id="PF07809">
    <property type="entry name" value="RTP801_C"/>
    <property type="match status" value="1"/>
</dbReference>
<dbReference type="Gene3D" id="3.90.470.40">
    <property type="entry name" value="RTP801-like"/>
    <property type="match status" value="1"/>
</dbReference>
<dbReference type="AlphaFoldDB" id="A0A498N4W4"/>
<evidence type="ECO:0000256" key="1">
    <source>
        <dbReference type="ARBA" id="ARBA00004496"/>
    </source>
</evidence>
<dbReference type="InterPro" id="IPR012918">
    <property type="entry name" value="RTP801-like"/>
</dbReference>
<comment type="similarity">
    <text evidence="2">Belongs to the DDIT4 family.</text>
</comment>
<dbReference type="GO" id="GO:0009968">
    <property type="term" value="P:negative regulation of signal transduction"/>
    <property type="evidence" value="ECO:0007669"/>
    <property type="project" value="InterPro"/>
</dbReference>
<organism evidence="4 5">
    <name type="scientific">Labeo rohita</name>
    <name type="common">Indian major carp</name>
    <name type="synonym">Cyprinus rohita</name>
    <dbReference type="NCBI Taxonomy" id="84645"/>
    <lineage>
        <taxon>Eukaryota</taxon>
        <taxon>Metazoa</taxon>
        <taxon>Chordata</taxon>
        <taxon>Craniata</taxon>
        <taxon>Vertebrata</taxon>
        <taxon>Euteleostomi</taxon>
        <taxon>Actinopterygii</taxon>
        <taxon>Neopterygii</taxon>
        <taxon>Teleostei</taxon>
        <taxon>Ostariophysi</taxon>
        <taxon>Cypriniformes</taxon>
        <taxon>Cyprinidae</taxon>
        <taxon>Labeoninae</taxon>
        <taxon>Labeonini</taxon>
        <taxon>Labeo</taxon>
    </lineage>
</organism>
<dbReference type="OrthoDB" id="10018535at2759"/>
<evidence type="ECO:0000313" key="4">
    <source>
        <dbReference type="EMBL" id="RXN29168.1"/>
    </source>
</evidence>
<dbReference type="Proteomes" id="UP000290572">
    <property type="component" value="Unassembled WGS sequence"/>
</dbReference>
<dbReference type="STRING" id="84645.A0A498N4W4"/>
<evidence type="ECO:0000256" key="3">
    <source>
        <dbReference type="ARBA" id="ARBA00022490"/>
    </source>
</evidence>
<comment type="subcellular location">
    <subcellularLocation>
        <location evidence="1">Cytoplasm</location>
    </subcellularLocation>
</comment>